<keyword evidence="2" id="KW-0813">Transport</keyword>
<keyword evidence="5 8" id="KW-0812">Transmembrane</keyword>
<dbReference type="Pfam" id="PF12832">
    <property type="entry name" value="MFS_1_like"/>
    <property type="match status" value="1"/>
</dbReference>
<dbReference type="AlphaFoldDB" id="B8GQD4"/>
<reference evidence="10 11" key="1">
    <citation type="journal article" date="2011" name="Stand. Genomic Sci.">
        <title>Complete genome sequence of 'Thioalkalivibrio sulfidophilus' HL-EbGr7.</title>
        <authorList>
            <person name="Muyzer G."/>
            <person name="Sorokin D.Y."/>
            <person name="Mavromatis K."/>
            <person name="Lapidus A."/>
            <person name="Clum A."/>
            <person name="Ivanova N."/>
            <person name="Pati A."/>
            <person name="d'Haeseleer P."/>
            <person name="Woyke T."/>
            <person name="Kyrpides N.C."/>
        </authorList>
    </citation>
    <scope>NUCLEOTIDE SEQUENCE [LARGE SCALE GENOMIC DNA]</scope>
    <source>
        <strain evidence="10 11">HL-EbGR7</strain>
    </source>
</reference>
<dbReference type="EMBL" id="CP001339">
    <property type="protein sequence ID" value="ACL72329.1"/>
    <property type="molecule type" value="Genomic_DNA"/>
</dbReference>
<dbReference type="PIRSF" id="PIRSF004925">
    <property type="entry name" value="HcaT"/>
    <property type="match status" value="1"/>
</dbReference>
<evidence type="ECO:0000313" key="10">
    <source>
        <dbReference type="EMBL" id="ACL72329.1"/>
    </source>
</evidence>
<feature type="transmembrane region" description="Helical" evidence="8">
    <location>
        <begin position="355"/>
        <end position="376"/>
    </location>
</feature>
<dbReference type="PROSITE" id="PS50850">
    <property type="entry name" value="MFS"/>
    <property type="match status" value="1"/>
</dbReference>
<proteinExistence type="predicted"/>
<dbReference type="InterPro" id="IPR020846">
    <property type="entry name" value="MFS_dom"/>
</dbReference>
<gene>
    <name evidence="10" type="ordered locus">Tgr7_1243</name>
</gene>
<keyword evidence="7 8" id="KW-0472">Membrane</keyword>
<feature type="transmembrane region" description="Helical" evidence="8">
    <location>
        <begin position="12"/>
        <end position="29"/>
    </location>
</feature>
<evidence type="ECO:0000256" key="8">
    <source>
        <dbReference type="SAM" id="Phobius"/>
    </source>
</evidence>
<evidence type="ECO:0000256" key="1">
    <source>
        <dbReference type="ARBA" id="ARBA00004429"/>
    </source>
</evidence>
<dbReference type="KEGG" id="tgr:Tgr7_1243"/>
<dbReference type="GO" id="GO:0015528">
    <property type="term" value="F:lactose:proton symporter activity"/>
    <property type="evidence" value="ECO:0007669"/>
    <property type="project" value="TreeGrafter"/>
</dbReference>
<keyword evidence="6 8" id="KW-1133">Transmembrane helix</keyword>
<dbReference type="GO" id="GO:0005886">
    <property type="term" value="C:plasma membrane"/>
    <property type="evidence" value="ECO:0007669"/>
    <property type="project" value="UniProtKB-SubCell"/>
</dbReference>
<evidence type="ECO:0000259" key="9">
    <source>
        <dbReference type="PROSITE" id="PS50850"/>
    </source>
</evidence>
<feature type="transmembrane region" description="Helical" evidence="8">
    <location>
        <begin position="41"/>
        <end position="59"/>
    </location>
</feature>
<accession>B8GQD4</accession>
<feature type="transmembrane region" description="Helical" evidence="8">
    <location>
        <begin position="201"/>
        <end position="225"/>
    </location>
</feature>
<feature type="transmembrane region" description="Helical" evidence="8">
    <location>
        <begin position="237"/>
        <end position="254"/>
    </location>
</feature>
<feature type="transmembrane region" description="Helical" evidence="8">
    <location>
        <begin position="71"/>
        <end position="87"/>
    </location>
</feature>
<evidence type="ECO:0000256" key="3">
    <source>
        <dbReference type="ARBA" id="ARBA00022475"/>
    </source>
</evidence>
<feature type="domain" description="Major facilitator superfamily (MFS) profile" evidence="9">
    <location>
        <begin position="200"/>
        <end position="385"/>
    </location>
</feature>
<evidence type="ECO:0000256" key="4">
    <source>
        <dbReference type="ARBA" id="ARBA00022519"/>
    </source>
</evidence>
<dbReference type="GO" id="GO:0030395">
    <property type="term" value="F:lactose binding"/>
    <property type="evidence" value="ECO:0007669"/>
    <property type="project" value="TreeGrafter"/>
</dbReference>
<dbReference type="STRING" id="396588.Tgr7_1243"/>
<feature type="transmembrane region" description="Helical" evidence="8">
    <location>
        <begin position="132"/>
        <end position="151"/>
    </location>
</feature>
<dbReference type="InterPro" id="IPR026032">
    <property type="entry name" value="HcaT-like"/>
</dbReference>
<evidence type="ECO:0000256" key="5">
    <source>
        <dbReference type="ARBA" id="ARBA00022692"/>
    </source>
</evidence>
<dbReference type="RefSeq" id="WP_012637812.1">
    <property type="nucleotide sequence ID" value="NC_011901.1"/>
</dbReference>
<feature type="transmembrane region" description="Helical" evidence="8">
    <location>
        <begin position="157"/>
        <end position="180"/>
    </location>
</feature>
<dbReference type="SUPFAM" id="SSF103473">
    <property type="entry name" value="MFS general substrate transporter"/>
    <property type="match status" value="1"/>
</dbReference>
<keyword evidence="11" id="KW-1185">Reference proteome</keyword>
<evidence type="ECO:0000256" key="2">
    <source>
        <dbReference type="ARBA" id="ARBA00022448"/>
    </source>
</evidence>
<keyword evidence="3" id="KW-1003">Cell membrane</keyword>
<feature type="transmembrane region" description="Helical" evidence="8">
    <location>
        <begin position="300"/>
        <end position="317"/>
    </location>
</feature>
<dbReference type="InterPro" id="IPR024989">
    <property type="entry name" value="MFS_assoc_dom"/>
</dbReference>
<feature type="transmembrane region" description="Helical" evidence="8">
    <location>
        <begin position="93"/>
        <end position="111"/>
    </location>
</feature>
<evidence type="ECO:0000256" key="7">
    <source>
        <dbReference type="ARBA" id="ARBA00023136"/>
    </source>
</evidence>
<dbReference type="eggNOG" id="COG2814">
    <property type="taxonomic scope" value="Bacteria"/>
</dbReference>
<evidence type="ECO:0000256" key="6">
    <source>
        <dbReference type="ARBA" id="ARBA00022989"/>
    </source>
</evidence>
<dbReference type="PANTHER" id="PTHR23522">
    <property type="entry name" value="BLL5896 PROTEIN"/>
    <property type="match status" value="1"/>
</dbReference>
<name>B8GQD4_THISH</name>
<dbReference type="HOGENOM" id="CLU_013133_6_0_6"/>
<dbReference type="OrthoDB" id="9150135at2"/>
<feature type="transmembrane region" description="Helical" evidence="8">
    <location>
        <begin position="329"/>
        <end position="349"/>
    </location>
</feature>
<dbReference type="NCBIfam" id="NF037955">
    <property type="entry name" value="mfs"/>
    <property type="match status" value="1"/>
</dbReference>
<sequence length="385" mass="42612">MPTTPYWKLSGFYFFYFASIGAFVPYWGLYLRDQGFNPAQIGELMAIIMATKIIAPNVWGWLADTTGRRTWVIRVAALLALVCFSGVTLYSGYWWMAVMMALFSFFWNAALPQFEALTMNRLGSRTNRYARIRLWGSIGFIASVALLGPLFERVEVSVLPWIVLVLLAAMWLTTLVVSDGPPGVQARSTSSLLATLRRPEVLALILACFLMQASHGPYYAFFTIYLEDNGYSRTMAGQLWALGVLAEVGVFLMMHRWLPRFGAWPLLMVAIGVTAVRWWLLASLPQLLPVMLLTQVMHAASYGLYHAAAISLIHEFFPGRLQGRGQALYSSLSFGLGGALGSLASGYVWDGIGPHWVYIMASGLAALGFMVAWLGARQSRLSASA</sequence>
<dbReference type="Proteomes" id="UP000002383">
    <property type="component" value="Chromosome"/>
</dbReference>
<protein>
    <submittedName>
        <fullName evidence="10">Major facilitator superfamily MFS_1</fullName>
    </submittedName>
</protein>
<evidence type="ECO:0000313" key="11">
    <source>
        <dbReference type="Proteomes" id="UP000002383"/>
    </source>
</evidence>
<dbReference type="InterPro" id="IPR036259">
    <property type="entry name" value="MFS_trans_sf"/>
</dbReference>
<keyword evidence="4" id="KW-0997">Cell inner membrane</keyword>
<feature type="transmembrane region" description="Helical" evidence="8">
    <location>
        <begin position="261"/>
        <end position="280"/>
    </location>
</feature>
<dbReference type="Gene3D" id="1.20.1250.20">
    <property type="entry name" value="MFS general substrate transporter like domains"/>
    <property type="match status" value="2"/>
</dbReference>
<organism evidence="10 11">
    <name type="scientific">Thioalkalivibrio sulfidiphilus (strain HL-EbGR7)</name>
    <dbReference type="NCBI Taxonomy" id="396588"/>
    <lineage>
        <taxon>Bacteria</taxon>
        <taxon>Pseudomonadati</taxon>
        <taxon>Pseudomonadota</taxon>
        <taxon>Gammaproteobacteria</taxon>
        <taxon>Chromatiales</taxon>
        <taxon>Ectothiorhodospiraceae</taxon>
        <taxon>Thioalkalivibrio</taxon>
    </lineage>
</organism>
<dbReference type="PANTHER" id="PTHR23522:SF10">
    <property type="entry name" value="3-PHENYLPROPIONIC ACID TRANSPORTER-RELATED"/>
    <property type="match status" value="1"/>
</dbReference>
<comment type="subcellular location">
    <subcellularLocation>
        <location evidence="1">Cell inner membrane</location>
        <topology evidence="1">Multi-pass membrane protein</topology>
    </subcellularLocation>
</comment>
<dbReference type="CDD" id="cd17335">
    <property type="entry name" value="MFS_MFSD6"/>
    <property type="match status" value="1"/>
</dbReference>